<organism evidence="3 4">
    <name type="scientific">Ophiobolus disseminans</name>
    <dbReference type="NCBI Taxonomy" id="1469910"/>
    <lineage>
        <taxon>Eukaryota</taxon>
        <taxon>Fungi</taxon>
        <taxon>Dikarya</taxon>
        <taxon>Ascomycota</taxon>
        <taxon>Pezizomycotina</taxon>
        <taxon>Dothideomycetes</taxon>
        <taxon>Pleosporomycetidae</taxon>
        <taxon>Pleosporales</taxon>
        <taxon>Pleosporineae</taxon>
        <taxon>Phaeosphaeriaceae</taxon>
        <taxon>Ophiobolus</taxon>
    </lineage>
</organism>
<keyword evidence="4" id="KW-1185">Reference proteome</keyword>
<dbReference type="OrthoDB" id="3785924at2759"/>
<evidence type="ECO:0000259" key="2">
    <source>
        <dbReference type="PROSITE" id="PS50097"/>
    </source>
</evidence>
<evidence type="ECO:0000256" key="1">
    <source>
        <dbReference type="SAM" id="MobiDB-lite"/>
    </source>
</evidence>
<dbReference type="SUPFAM" id="SSF54695">
    <property type="entry name" value="POZ domain"/>
    <property type="match status" value="1"/>
</dbReference>
<proteinExistence type="predicted"/>
<feature type="region of interest" description="Disordered" evidence="1">
    <location>
        <begin position="278"/>
        <end position="309"/>
    </location>
</feature>
<feature type="domain" description="BTB" evidence="2">
    <location>
        <begin position="67"/>
        <end position="136"/>
    </location>
</feature>
<accession>A0A6A7AFR8</accession>
<feature type="compositionally biased region" description="Basic residues" evidence="1">
    <location>
        <begin position="292"/>
        <end position="301"/>
    </location>
</feature>
<reference evidence="3" key="1">
    <citation type="journal article" date="2020" name="Stud. Mycol.">
        <title>101 Dothideomycetes genomes: a test case for predicting lifestyles and emergence of pathogens.</title>
        <authorList>
            <person name="Haridas S."/>
            <person name="Albert R."/>
            <person name="Binder M."/>
            <person name="Bloem J."/>
            <person name="Labutti K."/>
            <person name="Salamov A."/>
            <person name="Andreopoulos B."/>
            <person name="Baker S."/>
            <person name="Barry K."/>
            <person name="Bills G."/>
            <person name="Bluhm B."/>
            <person name="Cannon C."/>
            <person name="Castanera R."/>
            <person name="Culley D."/>
            <person name="Daum C."/>
            <person name="Ezra D."/>
            <person name="Gonzalez J."/>
            <person name="Henrissat B."/>
            <person name="Kuo A."/>
            <person name="Liang C."/>
            <person name="Lipzen A."/>
            <person name="Lutzoni F."/>
            <person name="Magnuson J."/>
            <person name="Mondo S."/>
            <person name="Nolan M."/>
            <person name="Ohm R."/>
            <person name="Pangilinan J."/>
            <person name="Park H.-J."/>
            <person name="Ramirez L."/>
            <person name="Alfaro M."/>
            <person name="Sun H."/>
            <person name="Tritt A."/>
            <person name="Yoshinaga Y."/>
            <person name="Zwiers L.-H."/>
            <person name="Turgeon B."/>
            <person name="Goodwin S."/>
            <person name="Spatafora J."/>
            <person name="Crous P."/>
            <person name="Grigoriev I."/>
        </authorList>
    </citation>
    <scope>NUCLEOTIDE SEQUENCE</scope>
    <source>
        <strain evidence="3">CBS 113818</strain>
    </source>
</reference>
<sequence>MDAPPPQSKALFQFKLAPVEPPKPKPEPHSACNLLRGVFRKSWQETPSVAKLQLNHGECLVKTSLGHDFALITADGVEFKVHRTMILGRSKMLQDSIFHGDAPNPTLFIDLQATFYPIFVDRLITFLYIGSYSAGEKETLRILHNATHIPEPSTEESYNRTDLNASAFHLHMCALAEQLEYPALYDHAYNEIRHLLLQTNMPPRAVKDLIDFADADPATRVIKDVYGWIQNLVVAGAVIQETKHWNWGHRDMFRTSMDADEYEAFWNMHAEIKAASLDVLPPPKEEKGQKKGREKKMKKERTQRASQAQRWEVDGWNALSNSRIDECGATAGGRVEKCRNRLKKDRRQRLSEMKDQERRTAAVLKGLENMGLD</sequence>
<dbReference type="PROSITE" id="PS50097">
    <property type="entry name" value="BTB"/>
    <property type="match status" value="1"/>
</dbReference>
<protein>
    <recommendedName>
        <fullName evidence="2">BTB domain-containing protein</fullName>
    </recommendedName>
</protein>
<dbReference type="Gene3D" id="3.30.710.10">
    <property type="entry name" value="Potassium Channel Kv1.1, Chain A"/>
    <property type="match status" value="1"/>
</dbReference>
<evidence type="ECO:0000313" key="4">
    <source>
        <dbReference type="Proteomes" id="UP000799424"/>
    </source>
</evidence>
<dbReference type="InterPro" id="IPR000210">
    <property type="entry name" value="BTB/POZ_dom"/>
</dbReference>
<dbReference type="EMBL" id="MU006217">
    <property type="protein sequence ID" value="KAF2832076.1"/>
    <property type="molecule type" value="Genomic_DNA"/>
</dbReference>
<dbReference type="AlphaFoldDB" id="A0A6A7AFR8"/>
<gene>
    <name evidence="3" type="ORF">CC86DRAFT_340312</name>
</gene>
<dbReference type="Proteomes" id="UP000799424">
    <property type="component" value="Unassembled WGS sequence"/>
</dbReference>
<name>A0A6A7AFR8_9PLEO</name>
<evidence type="ECO:0000313" key="3">
    <source>
        <dbReference type="EMBL" id="KAF2832076.1"/>
    </source>
</evidence>
<dbReference type="InterPro" id="IPR011333">
    <property type="entry name" value="SKP1/BTB/POZ_sf"/>
</dbReference>